<accession>A0A8S5LKT5</accession>
<organism evidence="5">
    <name type="scientific">Siphoviridae sp. ctKcB20</name>
    <dbReference type="NCBI Taxonomy" id="2827568"/>
    <lineage>
        <taxon>Viruses</taxon>
        <taxon>Duplodnaviria</taxon>
        <taxon>Heunggongvirae</taxon>
        <taxon>Uroviricota</taxon>
        <taxon>Caudoviricetes</taxon>
    </lineage>
</organism>
<feature type="domain" description="Phage tail tape measure protein" evidence="4">
    <location>
        <begin position="2"/>
        <end position="189"/>
    </location>
</feature>
<evidence type="ECO:0000259" key="4">
    <source>
        <dbReference type="Pfam" id="PF10145"/>
    </source>
</evidence>
<name>A0A8S5LKT5_9CAUD</name>
<keyword evidence="1" id="KW-1188">Viral release from host cell</keyword>
<dbReference type="PANTHER" id="PTHR18947">
    <property type="entry name" value="HOOK PROTEINS"/>
    <property type="match status" value="1"/>
</dbReference>
<dbReference type="InterPro" id="IPR010090">
    <property type="entry name" value="Phage_tape_meas"/>
</dbReference>
<feature type="compositionally biased region" description="Gly residues" evidence="3">
    <location>
        <begin position="975"/>
        <end position="989"/>
    </location>
</feature>
<dbReference type="GO" id="GO:0098003">
    <property type="term" value="P:viral tail assembly"/>
    <property type="evidence" value="ECO:0007669"/>
    <property type="project" value="UniProtKB-KW"/>
</dbReference>
<evidence type="ECO:0000256" key="1">
    <source>
        <dbReference type="ARBA" id="ARBA00022465"/>
    </source>
</evidence>
<feature type="compositionally biased region" description="Basic and acidic residues" evidence="3">
    <location>
        <begin position="747"/>
        <end position="760"/>
    </location>
</feature>
<dbReference type="GO" id="GO:0008017">
    <property type="term" value="F:microtubule binding"/>
    <property type="evidence" value="ECO:0007669"/>
    <property type="project" value="TreeGrafter"/>
</dbReference>
<proteinExistence type="predicted"/>
<dbReference type="EMBL" id="BK015870">
    <property type="protein sequence ID" value="DAD70685.1"/>
    <property type="molecule type" value="Genomic_DNA"/>
</dbReference>
<dbReference type="GO" id="GO:0031122">
    <property type="term" value="P:cytoplasmic microtubule organization"/>
    <property type="evidence" value="ECO:0007669"/>
    <property type="project" value="TreeGrafter"/>
</dbReference>
<keyword evidence="1" id="KW-1245">Viral tail assembly</keyword>
<dbReference type="Pfam" id="PF10145">
    <property type="entry name" value="PhageMin_Tail"/>
    <property type="match status" value="1"/>
</dbReference>
<dbReference type="NCBIfam" id="TIGR01760">
    <property type="entry name" value="tape_meas_TP901"/>
    <property type="match status" value="1"/>
</dbReference>
<feature type="compositionally biased region" description="Low complexity" evidence="3">
    <location>
        <begin position="762"/>
        <end position="797"/>
    </location>
</feature>
<feature type="coiled-coil region" evidence="2">
    <location>
        <begin position="352"/>
        <end position="428"/>
    </location>
</feature>
<sequence length="1580" mass="172152">MVEAATEFRKNSFNDSDSATLAKVATMFQNVSDESISASESASFIIAQMKAFNIEADDAEHIIDAVNAVSNSYAVSSGQLAKNLGNMSAALSVGNNSFEESLGLLTAGTEVTRNASKVSRALVSIQSRLNQVIDESSSTGQALTDWYKKHNIAILDQQGQLRSLYDVLTDVAEIWPELTKNEQAYYLNQQAGANQSQNLAAILSNFDTAAKATATAINSAGSAMKENEAYTESLDFQTNVLKADFQDLANNVIDKQLISALLTLGDAFLKVANTGLGTFITKVGLLAGTGWGLSSLLKVSNLLPTIATQFSNLGAVISLVAEGSGTFGAAIGAAGGAASVALPIFLAVSAALVGIVELAKALEENAHKAEKELEDLRTQIKEMEDPASEYSDLKSRVDELTDSELVRLGVLQSQLDTLKEQEEVLSRQQLAKWQKGQTEDQTTYVTNYDDYGYGITEAYTYNQAADSLKNLREEYYNLQKEKEQGAVSDAAYIARLQSIIDKNQDTTANLRALQTAYEETGDATYKLNTDQERFLRLIDAASTQVADGASKVADAVRAEQGAADGLEDALNQIGVATYDTSTAAAQLTASLFDQNGQLTEAGLQALSVDSSMRSMAQAELQAQQEAASANYSKLILEIQKVGSTAMITAGQLQTMMALAGASSASDLVGGLASGGADAESSLKSGFYRTFGKSAESDVALYNKWVSSRISAVGKSNYDKIMADTQKRLDEISKNFPAGTGGGSSGKSAEEKAAEEAEKQAKKAQQAQEKAAKESQSAYESAAKSAEQAAQEAARAAEQAAEEAKQKILDSIQELKDASDKFWESKTDAIEETNKELDRQKQLEEKLKALEEAKQKKILLYKNGQFQYDKDYGTIAKAQADYEETRDKIQRERELEQLEEMKDNATEIFNEMKDIVQNGGNVTQSMIDSWLSQMQADGADYYDSNKQMLNEWLEWARGAITEFTMSVSEAVSGSGNSSGSGSSNGGGDGWGLNAWATQHQGDKNDEDERGSPYVDAWYHLFKKELLNGLELGVNSVFVDYSKKILDGIDDVYEEQDYLQRNQAIKGLYNEMKKLTDQLGYIPDYLKEFMELGAGLKSNIDIIATQYAQNYDKLGSVGKTMLDAILSGDEDYMVANKSRIADMAGGTTEDLMWWSYVRTAGSAAAAKQLFDKRTEDDKKIAEGIYGDKLSQLQTMIDRAGGIVTDEIYEWATKAIGVLDPLGSGLTSMYSDVVTGNKYLYQSQAALEQLGYHGFLGNFGYTSEGGVSAPTAALIKSKMLGSTVSNTREESRNRLIAGNISRIEDNLEDVAHGQNVSQEYINKAKDFIAKTIQENSNKWFDTFDEAEKERLHVQNEQLRVLQSQIEAMESQNTTWDKMLDNEQDIIQDFDTDIQEQVEALRAQMAENSAAWWQTEDKETRDALHEANVELARQIEQLLGNGVQMKYEGHTGTWSWQGARNASGTHNFIPMGKDENIDPWFSGGGKGGINSATAGLSLVGENGPELRVLRRGDNIIPADKTANLWKWASLTPSSMLGAIGNRSAKAGNVSYGFNISNLQLPNVTDAKSLVQGLKNYALQYNYKR</sequence>
<dbReference type="PANTHER" id="PTHR18947:SF28">
    <property type="entry name" value="GIRDIN, ISOFORM A"/>
    <property type="match status" value="1"/>
</dbReference>
<evidence type="ECO:0000256" key="3">
    <source>
        <dbReference type="SAM" id="MobiDB-lite"/>
    </source>
</evidence>
<feature type="region of interest" description="Disordered" evidence="3">
    <location>
        <begin position="969"/>
        <end position="1007"/>
    </location>
</feature>
<reference evidence="5" key="1">
    <citation type="journal article" date="2021" name="Proc. Natl. Acad. Sci. U.S.A.">
        <title>A Catalog of Tens of Thousands of Viruses from Human Metagenomes Reveals Hidden Associations with Chronic Diseases.</title>
        <authorList>
            <person name="Tisza M.J."/>
            <person name="Buck C.B."/>
        </authorList>
    </citation>
    <scope>NUCLEOTIDE SEQUENCE</scope>
    <source>
        <strain evidence="5">CtKcB20</strain>
    </source>
</reference>
<dbReference type="GO" id="GO:0051959">
    <property type="term" value="F:dynein light intermediate chain binding"/>
    <property type="evidence" value="ECO:0007669"/>
    <property type="project" value="TreeGrafter"/>
</dbReference>
<feature type="region of interest" description="Disordered" evidence="3">
    <location>
        <begin position="732"/>
        <end position="797"/>
    </location>
</feature>
<protein>
    <submittedName>
        <fullName evidence="5">Tail tape measure protein</fullName>
    </submittedName>
</protein>
<evidence type="ECO:0000313" key="5">
    <source>
        <dbReference type="EMBL" id="DAD70685.1"/>
    </source>
</evidence>
<keyword evidence="2" id="KW-0175">Coiled coil</keyword>
<evidence type="ECO:0000256" key="2">
    <source>
        <dbReference type="SAM" id="Coils"/>
    </source>
</evidence>